<accession>A0ABM4W7A7</accession>
<evidence type="ECO:0000313" key="3">
    <source>
        <dbReference type="RefSeq" id="XP_071927676.1"/>
    </source>
</evidence>
<dbReference type="CDD" id="cd20405">
    <property type="entry name" value="Tudor_Agenet_AtDUF_rpt1_3"/>
    <property type="match status" value="1"/>
</dbReference>
<dbReference type="Proteomes" id="UP001652660">
    <property type="component" value="Chromosome 1e"/>
</dbReference>
<reference evidence="2" key="1">
    <citation type="journal article" date="2025" name="Foods">
        <title>Unveiling the Microbial Signatures of Arabica Coffee Cherries: Insights into Ripeness Specific Diversity, Functional Traits, and Implications for Quality and Safety.</title>
        <authorList>
            <consortium name="RefSeq"/>
            <person name="Tenea G.N."/>
            <person name="Cifuentes V."/>
            <person name="Reyes P."/>
            <person name="Cevallos-Vallejos M."/>
        </authorList>
    </citation>
    <scope>NUCLEOTIDE SEQUENCE [LARGE SCALE GENOMIC DNA]</scope>
</reference>
<protein>
    <submittedName>
        <fullName evidence="3">Protein AGENET DOMAIN (AGD)-CONTAINING P1-like</fullName>
    </submittedName>
</protein>
<evidence type="ECO:0000313" key="2">
    <source>
        <dbReference type="Proteomes" id="UP001652660"/>
    </source>
</evidence>
<dbReference type="SMART" id="SM00743">
    <property type="entry name" value="Agenet"/>
    <property type="match status" value="2"/>
</dbReference>
<dbReference type="Pfam" id="PF05641">
    <property type="entry name" value="Agenet"/>
    <property type="match status" value="1"/>
</dbReference>
<gene>
    <name evidence="3" type="primary">LOC140020742</name>
</gene>
<sequence length="166" mass="18703">MEAAAAGGGGGVDNVSFKKGAQVEVSFEEEGFRGSWYTATVLRPVSKKTNKIYLQFHTLVANDEPGSSPLQEHVDLILVRPVPPREPRRSFQVSDEVDAFHNDGWWEGIVIHVFPPPTTPTAPPPITRYSVFFRSSREQLDFPETDLRLHREWVHGKWVPALEPTK</sequence>
<dbReference type="InterPro" id="IPR008395">
    <property type="entry name" value="Agenet-like_dom"/>
</dbReference>
<organism evidence="2 3">
    <name type="scientific">Coffea arabica</name>
    <name type="common">Arabian coffee</name>
    <dbReference type="NCBI Taxonomy" id="13443"/>
    <lineage>
        <taxon>Eukaryota</taxon>
        <taxon>Viridiplantae</taxon>
        <taxon>Streptophyta</taxon>
        <taxon>Embryophyta</taxon>
        <taxon>Tracheophyta</taxon>
        <taxon>Spermatophyta</taxon>
        <taxon>Magnoliopsida</taxon>
        <taxon>eudicotyledons</taxon>
        <taxon>Gunneridae</taxon>
        <taxon>Pentapetalae</taxon>
        <taxon>asterids</taxon>
        <taxon>lamiids</taxon>
        <taxon>Gentianales</taxon>
        <taxon>Rubiaceae</taxon>
        <taxon>Ixoroideae</taxon>
        <taxon>Gardenieae complex</taxon>
        <taxon>Bertiereae - Coffeeae clade</taxon>
        <taxon>Coffeeae</taxon>
        <taxon>Coffea</taxon>
    </lineage>
</organism>
<feature type="domain" description="Agenet" evidence="1">
    <location>
        <begin position="15"/>
        <end position="87"/>
    </location>
</feature>
<name>A0ABM4W7A7_COFAR</name>
<dbReference type="InterPro" id="IPR014002">
    <property type="entry name" value="Agenet_dom_plant"/>
</dbReference>
<dbReference type="GeneID" id="140020742"/>
<dbReference type="PANTHER" id="PTHR31917">
    <property type="entry name" value="AGENET DOMAIN-CONTAINING PROTEIN-RELATED"/>
    <property type="match status" value="1"/>
</dbReference>
<reference evidence="3" key="2">
    <citation type="submission" date="2025-08" db="UniProtKB">
        <authorList>
            <consortium name="RefSeq"/>
        </authorList>
    </citation>
    <scope>IDENTIFICATION</scope>
    <source>
        <tissue evidence="3">Leaves</tissue>
    </source>
</reference>
<feature type="domain" description="Agenet" evidence="1">
    <location>
        <begin position="89"/>
        <end position="155"/>
    </location>
</feature>
<dbReference type="CDD" id="cd20406">
    <property type="entry name" value="Tudor_Agenet_AtDUF_rpt2_4"/>
    <property type="match status" value="1"/>
</dbReference>
<keyword evidence="2" id="KW-1185">Reference proteome</keyword>
<evidence type="ECO:0000259" key="1">
    <source>
        <dbReference type="SMART" id="SM00743"/>
    </source>
</evidence>
<proteinExistence type="predicted"/>
<dbReference type="RefSeq" id="XP_071927676.1">
    <property type="nucleotide sequence ID" value="XM_072071575.1"/>
</dbReference>
<dbReference type="PANTHER" id="PTHR31917:SF164">
    <property type="entry name" value="DUF724 DOMAIN-CONTAINING PROTEIN 7-LIKE"/>
    <property type="match status" value="1"/>
</dbReference>